<keyword evidence="3 5" id="KW-1133">Transmembrane helix</keyword>
<keyword evidence="4 5" id="KW-0472">Membrane</keyword>
<gene>
    <name evidence="6" type="ORF">TM35_000033810</name>
</gene>
<dbReference type="InterPro" id="IPR007271">
    <property type="entry name" value="Nuc_sug_transpt"/>
</dbReference>
<evidence type="ECO:0000313" key="7">
    <source>
        <dbReference type="Proteomes" id="UP000192257"/>
    </source>
</evidence>
<comment type="subcellular location">
    <subcellularLocation>
        <location evidence="1">Membrane</location>
        <topology evidence="1">Multi-pass membrane protein</topology>
    </subcellularLocation>
</comment>
<feature type="transmembrane region" description="Helical" evidence="5">
    <location>
        <begin position="6"/>
        <end position="26"/>
    </location>
</feature>
<protein>
    <submittedName>
        <fullName evidence="6">UDP-galactose transporter</fullName>
    </submittedName>
</protein>
<dbReference type="OrthoDB" id="408493at2759"/>
<reference evidence="6 7" key="1">
    <citation type="submission" date="2017-03" db="EMBL/GenBank/DDBJ databases">
        <title>An alternative strategy for trypanosome survival in the mammalian bloodstream revealed through genome and transcriptome analysis of the ubiquitous bovine parasite Trypanosoma (Megatrypanum) theileri.</title>
        <authorList>
            <person name="Kelly S."/>
            <person name="Ivens A."/>
            <person name="Mott A."/>
            <person name="O'Neill E."/>
            <person name="Emms D."/>
            <person name="Macleod O."/>
            <person name="Voorheis P."/>
            <person name="Matthews J."/>
            <person name="Matthews K."/>
            <person name="Carrington M."/>
        </authorList>
    </citation>
    <scope>NUCLEOTIDE SEQUENCE [LARGE SCALE GENOMIC DNA]</scope>
    <source>
        <strain evidence="6">Edinburgh</strain>
    </source>
</reference>
<dbReference type="GO" id="GO:0015165">
    <property type="term" value="F:pyrimidine nucleotide-sugar transmembrane transporter activity"/>
    <property type="evidence" value="ECO:0007669"/>
    <property type="project" value="InterPro"/>
</dbReference>
<proteinExistence type="predicted"/>
<dbReference type="Proteomes" id="UP000192257">
    <property type="component" value="Unassembled WGS sequence"/>
</dbReference>
<organism evidence="6 7">
    <name type="scientific">Trypanosoma theileri</name>
    <dbReference type="NCBI Taxonomy" id="67003"/>
    <lineage>
        <taxon>Eukaryota</taxon>
        <taxon>Discoba</taxon>
        <taxon>Euglenozoa</taxon>
        <taxon>Kinetoplastea</taxon>
        <taxon>Metakinetoplastina</taxon>
        <taxon>Trypanosomatida</taxon>
        <taxon>Trypanosomatidae</taxon>
        <taxon>Trypanosoma</taxon>
    </lineage>
</organism>
<evidence type="ECO:0000313" key="6">
    <source>
        <dbReference type="EMBL" id="ORC92628.1"/>
    </source>
</evidence>
<dbReference type="VEuPathDB" id="TriTrypDB:TM35_000033810"/>
<feature type="transmembrane region" description="Helical" evidence="5">
    <location>
        <begin position="196"/>
        <end position="213"/>
    </location>
</feature>
<dbReference type="AlphaFoldDB" id="A0A1X0P6Y4"/>
<keyword evidence="2 5" id="KW-0812">Transmembrane</keyword>
<evidence type="ECO:0000256" key="2">
    <source>
        <dbReference type="ARBA" id="ARBA00022692"/>
    </source>
</evidence>
<dbReference type="GeneID" id="39981928"/>
<feature type="transmembrane region" description="Helical" evidence="5">
    <location>
        <begin position="299"/>
        <end position="320"/>
    </location>
</feature>
<dbReference type="GO" id="GO:0000139">
    <property type="term" value="C:Golgi membrane"/>
    <property type="evidence" value="ECO:0007669"/>
    <property type="project" value="InterPro"/>
</dbReference>
<dbReference type="Pfam" id="PF04142">
    <property type="entry name" value="Nuc_sug_transp"/>
    <property type="match status" value="1"/>
</dbReference>
<accession>A0A1X0P6Y4</accession>
<feature type="transmembrane region" description="Helical" evidence="5">
    <location>
        <begin position="233"/>
        <end position="253"/>
    </location>
</feature>
<evidence type="ECO:0000256" key="4">
    <source>
        <dbReference type="ARBA" id="ARBA00023136"/>
    </source>
</evidence>
<dbReference type="RefSeq" id="XP_028886694.1">
    <property type="nucleotide sequence ID" value="XM_029022148.1"/>
</dbReference>
<evidence type="ECO:0000256" key="1">
    <source>
        <dbReference type="ARBA" id="ARBA00004141"/>
    </source>
</evidence>
<dbReference type="EMBL" id="NBCO01000003">
    <property type="protein sequence ID" value="ORC92628.1"/>
    <property type="molecule type" value="Genomic_DNA"/>
</dbReference>
<comment type="caution">
    <text evidence="6">The sequence shown here is derived from an EMBL/GenBank/DDBJ whole genome shotgun (WGS) entry which is preliminary data.</text>
</comment>
<evidence type="ECO:0000256" key="5">
    <source>
        <dbReference type="SAM" id="Phobius"/>
    </source>
</evidence>
<dbReference type="NCBIfam" id="TIGR00803">
    <property type="entry name" value="nst"/>
    <property type="match status" value="1"/>
</dbReference>
<dbReference type="InterPro" id="IPR037185">
    <property type="entry name" value="EmrE-like"/>
</dbReference>
<keyword evidence="7" id="KW-1185">Reference proteome</keyword>
<feature type="transmembrane region" description="Helical" evidence="5">
    <location>
        <begin position="273"/>
        <end position="293"/>
    </location>
</feature>
<feature type="transmembrane region" description="Helical" evidence="5">
    <location>
        <begin position="327"/>
        <end position="345"/>
    </location>
</feature>
<dbReference type="SUPFAM" id="SSF103481">
    <property type="entry name" value="Multidrug resistance efflux transporter EmrE"/>
    <property type="match status" value="1"/>
</dbReference>
<feature type="transmembrane region" description="Helical" evidence="5">
    <location>
        <begin position="107"/>
        <end position="131"/>
    </location>
</feature>
<dbReference type="PANTHER" id="PTHR10231">
    <property type="entry name" value="NUCLEOTIDE-SUGAR TRANSMEMBRANE TRANSPORTER"/>
    <property type="match status" value="1"/>
</dbReference>
<name>A0A1X0P6Y4_9TRYP</name>
<evidence type="ECO:0000256" key="3">
    <source>
        <dbReference type="ARBA" id="ARBA00022989"/>
    </source>
</evidence>
<sequence>MSGTKWTSPVFISLLVLVLQNSMLVIMTRYSRTNVPPEMRYHTSTLILNQEIVKMLFCIIIFIVENDFISRPPPEIQGNTVVTPSSLTLLWRVVFQKETLKMSVPAALFTLQNYLIFIGLSNLDATTFQVWSQTKLLSAAVFSVVMLGRRLSMMQWMSLFVLTLGVLLTQQQPQQPQQPESGGVAMKEPARLSQQPLLGVAACVLSGLSSSYAGVYFEKVVKTTTPSLAVRNIHLSLFGIPFAALSLLLLDVLPRRRGPNALEFHYWRGYNQWLTIALVAVHAFGGLLVAIVVKYADNVVKGFATGVAVIVSGGLSFIIWGQIPSSSFVTGCMLITFATVMYHKFEDRTQSR</sequence>
<dbReference type="PIRSF" id="PIRSF005799">
    <property type="entry name" value="UDP-gal_transpt"/>
    <property type="match status" value="1"/>
</dbReference>
<feature type="transmembrane region" description="Helical" evidence="5">
    <location>
        <begin position="46"/>
        <end position="64"/>
    </location>
</feature>